<dbReference type="Proteomes" id="UP000672039">
    <property type="component" value="Chromosome"/>
</dbReference>
<organism evidence="3 4">
    <name type="scientific">Thiothrix litoralis</name>
    <dbReference type="NCBI Taxonomy" id="2891210"/>
    <lineage>
        <taxon>Bacteria</taxon>
        <taxon>Pseudomonadati</taxon>
        <taxon>Pseudomonadota</taxon>
        <taxon>Gammaproteobacteria</taxon>
        <taxon>Thiotrichales</taxon>
        <taxon>Thiotrichaceae</taxon>
        <taxon>Thiothrix</taxon>
    </lineage>
</organism>
<dbReference type="SUPFAM" id="SSF54534">
    <property type="entry name" value="FKBP-like"/>
    <property type="match status" value="1"/>
</dbReference>
<accession>A0ABX7WN00</accession>
<dbReference type="Pfam" id="PF00639">
    <property type="entry name" value="Rotamase"/>
    <property type="match status" value="1"/>
</dbReference>
<name>A0ABX7WN00_9GAMM</name>
<sequence length="256" mass="29022">MRQKIILALLCSCSFVVMASDIAAPVDAEKHYIQNALIQKGIKLGLDNSPELLDQVENFRKEQLVRLTIEAESVAGMPDFSARAEELYQVRKDKQYNLPLRLRVRVLELEVPEEKAQAIQAELETIRGEVVAGKQDFKTAVMEHSKAVDLRLAQGDSYWFHKEQKSAAFFAAAEALSADKPLSDVFIDQGKAYLLGFLDRKEAEIRSFDQVKPEIIAELQQEYRKDQQKMLLETLRKEFQQQSAAKSESASQNTAM</sequence>
<protein>
    <submittedName>
        <fullName evidence="3">Peptidylprolyl isomerase</fullName>
        <ecNumber evidence="3">5.2.1.8</ecNumber>
    </submittedName>
</protein>
<gene>
    <name evidence="3" type="ORF">J9253_12995</name>
</gene>
<dbReference type="InterPro" id="IPR046357">
    <property type="entry name" value="PPIase_dom_sf"/>
</dbReference>
<keyword evidence="1" id="KW-0732">Signal</keyword>
<reference evidence="3 4" key="1">
    <citation type="submission" date="2021-04" db="EMBL/GenBank/DDBJ databases">
        <title>Genomics, taxonomy and metabolism of representatives of sulfur bacteria of the genus Thiothrix: Thiothrix fructosivorans QT, Thiothrix unzii A1T and three new species, Thiothrix subterranea sp. nov., Thiothrix litoralis sp. nov. and 'Candidatus Thiothrix anitrata' sp. nov.</title>
        <authorList>
            <person name="Ravin N.V."/>
            <person name="Smolyakov D."/>
            <person name="Rudenko T.S."/>
            <person name="Mardanov A.V."/>
            <person name="Beletsky A.V."/>
            <person name="Markov N.D."/>
            <person name="Fomenkov A.I."/>
            <person name="Roberts R.J."/>
            <person name="Karnachuk O.V."/>
            <person name="Novikov A."/>
            <person name="Grabovich M.Y."/>
        </authorList>
    </citation>
    <scope>NUCLEOTIDE SEQUENCE [LARGE SCALE GENOMIC DNA]</scope>
    <source>
        <strain evidence="3 4">AS</strain>
    </source>
</reference>
<evidence type="ECO:0000313" key="4">
    <source>
        <dbReference type="Proteomes" id="UP000672039"/>
    </source>
</evidence>
<dbReference type="EC" id="5.2.1.8" evidence="3"/>
<feature type="domain" description="PpiC" evidence="2">
    <location>
        <begin position="112"/>
        <end position="179"/>
    </location>
</feature>
<evidence type="ECO:0000256" key="1">
    <source>
        <dbReference type="SAM" id="SignalP"/>
    </source>
</evidence>
<keyword evidence="3" id="KW-0413">Isomerase</keyword>
<dbReference type="EMBL" id="CP072801">
    <property type="protein sequence ID" value="QTR44929.1"/>
    <property type="molecule type" value="Genomic_DNA"/>
</dbReference>
<feature type="chain" id="PRO_5046995524" evidence="1">
    <location>
        <begin position="20"/>
        <end position="256"/>
    </location>
</feature>
<dbReference type="InterPro" id="IPR000297">
    <property type="entry name" value="PPIase_PpiC"/>
</dbReference>
<proteinExistence type="predicted"/>
<feature type="signal peptide" evidence="1">
    <location>
        <begin position="1"/>
        <end position="19"/>
    </location>
</feature>
<keyword evidence="4" id="KW-1185">Reference proteome</keyword>
<dbReference type="RefSeq" id="WP_210221369.1">
    <property type="nucleotide sequence ID" value="NZ_CP072801.1"/>
</dbReference>
<evidence type="ECO:0000313" key="3">
    <source>
        <dbReference type="EMBL" id="QTR44929.1"/>
    </source>
</evidence>
<dbReference type="Gene3D" id="3.10.50.40">
    <property type="match status" value="1"/>
</dbReference>
<evidence type="ECO:0000259" key="2">
    <source>
        <dbReference type="Pfam" id="PF00639"/>
    </source>
</evidence>
<dbReference type="Gene3D" id="1.10.4030.10">
    <property type="entry name" value="Porin chaperone SurA, peptide-binding domain"/>
    <property type="match status" value="1"/>
</dbReference>
<dbReference type="GO" id="GO:0003755">
    <property type="term" value="F:peptidyl-prolyl cis-trans isomerase activity"/>
    <property type="evidence" value="ECO:0007669"/>
    <property type="project" value="UniProtKB-EC"/>
</dbReference>